<keyword evidence="4" id="KW-0479">Metal-binding</keyword>
<evidence type="ECO:0000256" key="3">
    <source>
        <dbReference type="ARBA" id="ARBA00023027"/>
    </source>
</evidence>
<accession>A0A3A4NUV5</accession>
<dbReference type="PANTHER" id="PTHR11085:SF10">
    <property type="entry name" value="NAD-DEPENDENT PROTEIN DEACYLASE SIRTUIN-5, MITOCHONDRIAL-RELATED"/>
    <property type="match status" value="1"/>
</dbReference>
<keyword evidence="3" id="KW-0520">NAD</keyword>
<dbReference type="SUPFAM" id="SSF52467">
    <property type="entry name" value="DHS-like NAD/FAD-binding domain"/>
    <property type="match status" value="1"/>
</dbReference>
<evidence type="ECO:0000259" key="5">
    <source>
        <dbReference type="PROSITE" id="PS50305"/>
    </source>
</evidence>
<sequence>MAPGTDILIETAADIITAAEKIVVFTGAGISTESGIPDFRSPGGIWSKYQPIMFQDFMASEETRRESWRRGKETYHLFADVQPNAAHYAVVDLERMGKLDCIITQNIDNLHQKAGSAPELVIELHGTAMYVLCMSCGRRWPREEIQGWLEKGVEVPYCDECGGIMKSATISFGQAMPEKETLEAQLRAEKAQVFVVVGSSLVVYPAAHLPLLAKQSGAKLIIINLADTPFDAYADVLIQGKAGEVMQQIVGRVKCKLGSTDA</sequence>
<dbReference type="InterPro" id="IPR026591">
    <property type="entry name" value="Sirtuin_cat_small_dom_sf"/>
</dbReference>
<dbReference type="AlphaFoldDB" id="A0A3A4NUV5"/>
<proteinExistence type="predicted"/>
<keyword evidence="2" id="KW-0808">Transferase</keyword>
<dbReference type="Gene3D" id="3.30.1600.10">
    <property type="entry name" value="SIR2/SIRT2 'Small Domain"/>
    <property type="match status" value="1"/>
</dbReference>
<dbReference type="CDD" id="cd01407">
    <property type="entry name" value="SIR2-fam"/>
    <property type="match status" value="1"/>
</dbReference>
<evidence type="ECO:0000256" key="4">
    <source>
        <dbReference type="PROSITE-ProRule" id="PRU00236"/>
    </source>
</evidence>
<dbReference type="GO" id="GO:0046872">
    <property type="term" value="F:metal ion binding"/>
    <property type="evidence" value="ECO:0007669"/>
    <property type="project" value="UniProtKB-KW"/>
</dbReference>
<dbReference type="InterPro" id="IPR029035">
    <property type="entry name" value="DHS-like_NAD/FAD-binding_dom"/>
</dbReference>
<evidence type="ECO:0000256" key="2">
    <source>
        <dbReference type="ARBA" id="ARBA00022679"/>
    </source>
</evidence>
<dbReference type="EMBL" id="QZKU01000055">
    <property type="protein sequence ID" value="RJP22629.1"/>
    <property type="molecule type" value="Genomic_DNA"/>
</dbReference>
<feature type="active site" description="Proton acceptor" evidence="4">
    <location>
        <position position="125"/>
    </location>
</feature>
<evidence type="ECO:0000313" key="7">
    <source>
        <dbReference type="Proteomes" id="UP000265882"/>
    </source>
</evidence>
<name>A0A3A4NUV5_ABYX5</name>
<feature type="domain" description="Deacetylase sirtuin-type" evidence="5">
    <location>
        <begin position="2"/>
        <end position="256"/>
    </location>
</feature>
<protein>
    <recommendedName>
        <fullName evidence="1">protein acetyllysine N-acetyltransferase</fullName>
        <ecNumber evidence="1">2.3.1.286</ecNumber>
    </recommendedName>
</protein>
<feature type="binding site" evidence="4">
    <location>
        <position position="136"/>
    </location>
    <ligand>
        <name>Zn(2+)</name>
        <dbReference type="ChEBI" id="CHEBI:29105"/>
    </ligand>
</feature>
<evidence type="ECO:0000256" key="1">
    <source>
        <dbReference type="ARBA" id="ARBA00012928"/>
    </source>
</evidence>
<dbReference type="EC" id="2.3.1.286" evidence="1"/>
<dbReference type="Proteomes" id="UP000265882">
    <property type="component" value="Unassembled WGS sequence"/>
</dbReference>
<dbReference type="InterPro" id="IPR003000">
    <property type="entry name" value="Sirtuin"/>
</dbReference>
<comment type="caution">
    <text evidence="6">The sequence shown here is derived from an EMBL/GenBank/DDBJ whole genome shotgun (WGS) entry which is preliminary data.</text>
</comment>
<dbReference type="Pfam" id="PF02146">
    <property type="entry name" value="SIR2"/>
    <property type="match status" value="1"/>
</dbReference>
<dbReference type="InterPro" id="IPR050134">
    <property type="entry name" value="NAD-dep_sirtuin_deacylases"/>
</dbReference>
<feature type="binding site" evidence="4">
    <location>
        <position position="133"/>
    </location>
    <ligand>
        <name>Zn(2+)</name>
        <dbReference type="ChEBI" id="CHEBI:29105"/>
    </ligand>
</feature>
<dbReference type="PANTHER" id="PTHR11085">
    <property type="entry name" value="NAD-DEPENDENT PROTEIN DEACYLASE SIRTUIN-5, MITOCHONDRIAL-RELATED"/>
    <property type="match status" value="1"/>
</dbReference>
<dbReference type="NCBIfam" id="NF001753">
    <property type="entry name" value="PRK00481.1-3"/>
    <property type="match status" value="1"/>
</dbReference>
<dbReference type="InterPro" id="IPR026590">
    <property type="entry name" value="Ssirtuin_cat_dom"/>
</dbReference>
<dbReference type="Gene3D" id="3.40.50.1220">
    <property type="entry name" value="TPP-binding domain"/>
    <property type="match status" value="1"/>
</dbReference>
<dbReference type="GO" id="GO:0017136">
    <property type="term" value="F:histone deacetylase activity, NAD-dependent"/>
    <property type="evidence" value="ECO:0007669"/>
    <property type="project" value="TreeGrafter"/>
</dbReference>
<organism evidence="6 7">
    <name type="scientific">Abyssobacteria bacterium (strain SURF_5)</name>
    <dbReference type="NCBI Taxonomy" id="2093360"/>
    <lineage>
        <taxon>Bacteria</taxon>
        <taxon>Pseudomonadati</taxon>
        <taxon>Candidatus Hydrogenedentota</taxon>
        <taxon>Candidatus Abyssobacteria</taxon>
    </lineage>
</organism>
<dbReference type="PROSITE" id="PS50305">
    <property type="entry name" value="SIRTUIN"/>
    <property type="match status" value="1"/>
</dbReference>
<keyword evidence="4" id="KW-0862">Zinc</keyword>
<feature type="binding site" evidence="4">
    <location>
        <position position="161"/>
    </location>
    <ligand>
        <name>Zn(2+)</name>
        <dbReference type="ChEBI" id="CHEBI:29105"/>
    </ligand>
</feature>
<dbReference type="GO" id="GO:0070403">
    <property type="term" value="F:NAD+ binding"/>
    <property type="evidence" value="ECO:0007669"/>
    <property type="project" value="InterPro"/>
</dbReference>
<evidence type="ECO:0000313" key="6">
    <source>
        <dbReference type="EMBL" id="RJP22629.1"/>
    </source>
</evidence>
<feature type="binding site" evidence="4">
    <location>
        <position position="158"/>
    </location>
    <ligand>
        <name>Zn(2+)</name>
        <dbReference type="ChEBI" id="CHEBI:29105"/>
    </ligand>
</feature>
<gene>
    <name evidence="6" type="ORF">C4520_07890</name>
</gene>
<reference evidence="6 7" key="1">
    <citation type="journal article" date="2017" name="ISME J.">
        <title>Energy and carbon metabolisms in a deep terrestrial subsurface fluid microbial community.</title>
        <authorList>
            <person name="Momper L."/>
            <person name="Jungbluth S.P."/>
            <person name="Lee M.D."/>
            <person name="Amend J.P."/>
        </authorList>
    </citation>
    <scope>NUCLEOTIDE SEQUENCE [LARGE SCALE GENOMIC DNA]</scope>
    <source>
        <strain evidence="6">SURF_5</strain>
    </source>
</reference>